<dbReference type="FunFam" id="2.70.150.10:FF:000020">
    <property type="entry name" value="Copper-exporting P-type ATPase A"/>
    <property type="match status" value="1"/>
</dbReference>
<dbReference type="NCBIfam" id="TIGR01494">
    <property type="entry name" value="ATPase_P-type"/>
    <property type="match status" value="1"/>
</dbReference>
<evidence type="ECO:0000256" key="6">
    <source>
        <dbReference type="ARBA" id="ARBA00022475"/>
    </source>
</evidence>
<evidence type="ECO:0000313" key="25">
    <source>
        <dbReference type="EMBL" id="KTD62203.1"/>
    </source>
</evidence>
<dbReference type="InterPro" id="IPR023298">
    <property type="entry name" value="ATPase_P-typ_TM_dom_sf"/>
</dbReference>
<dbReference type="STRING" id="452.Lspi_2053"/>
<feature type="transmembrane region" description="Helical" evidence="23">
    <location>
        <begin position="93"/>
        <end position="112"/>
    </location>
</feature>
<name>A0A0W0YZE1_LEGSP</name>
<dbReference type="EMBL" id="LNYX01000030">
    <property type="protein sequence ID" value="KTD62203.1"/>
    <property type="molecule type" value="Genomic_DNA"/>
</dbReference>
<keyword evidence="25" id="KW-0378">Hydrolase</keyword>
<dbReference type="PANTHER" id="PTHR43520">
    <property type="entry name" value="ATP7, ISOFORM B"/>
    <property type="match status" value="1"/>
</dbReference>
<keyword evidence="17" id="KW-0186">Copper</keyword>
<evidence type="ECO:0000256" key="5">
    <source>
        <dbReference type="ARBA" id="ARBA00022448"/>
    </source>
</evidence>
<dbReference type="InterPro" id="IPR008250">
    <property type="entry name" value="ATPase_P-typ_transduc_dom_A_sf"/>
</dbReference>
<dbReference type="SUPFAM" id="SSF81653">
    <property type="entry name" value="Calcium ATPase, transduction domain A"/>
    <property type="match status" value="1"/>
</dbReference>
<evidence type="ECO:0000256" key="15">
    <source>
        <dbReference type="ARBA" id="ARBA00022967"/>
    </source>
</evidence>
<keyword evidence="13 23" id="KW-0067">ATP-binding</keyword>
<evidence type="ECO:0000259" key="24">
    <source>
        <dbReference type="PROSITE" id="PS50846"/>
    </source>
</evidence>
<dbReference type="CDD" id="cd02094">
    <property type="entry name" value="P-type_ATPase_Cu-like"/>
    <property type="match status" value="1"/>
</dbReference>
<dbReference type="InterPro" id="IPR023299">
    <property type="entry name" value="ATPase_P-typ_cyto_dom_N"/>
</dbReference>
<feature type="transmembrane region" description="Helical" evidence="23">
    <location>
        <begin position="190"/>
        <end position="211"/>
    </location>
</feature>
<feature type="transmembrane region" description="Helical" evidence="23">
    <location>
        <begin position="118"/>
        <end position="138"/>
    </location>
</feature>
<keyword evidence="10" id="KW-0677">Repeat</keyword>
<comment type="catalytic activity">
    <reaction evidence="22">
        <text>Cu(+)(in) + ATP + H2O = Cu(+)(out) + ADP + phosphate + H(+)</text>
        <dbReference type="Rhea" id="RHEA:25792"/>
        <dbReference type="ChEBI" id="CHEBI:15377"/>
        <dbReference type="ChEBI" id="CHEBI:15378"/>
        <dbReference type="ChEBI" id="CHEBI:30616"/>
        <dbReference type="ChEBI" id="CHEBI:43474"/>
        <dbReference type="ChEBI" id="CHEBI:49552"/>
        <dbReference type="ChEBI" id="CHEBI:456216"/>
        <dbReference type="EC" id="7.2.2.8"/>
    </reaction>
</comment>
<feature type="transmembrane region" description="Helical" evidence="23">
    <location>
        <begin position="159"/>
        <end position="178"/>
    </location>
</feature>
<keyword evidence="14" id="KW-0460">Magnesium</keyword>
<evidence type="ECO:0000256" key="1">
    <source>
        <dbReference type="ARBA" id="ARBA00004651"/>
    </source>
</evidence>
<dbReference type="GO" id="GO:0140581">
    <property type="term" value="F:P-type monovalent copper transporter activity"/>
    <property type="evidence" value="ECO:0007669"/>
    <property type="project" value="UniProtKB-EC"/>
</dbReference>
<dbReference type="InterPro" id="IPR036412">
    <property type="entry name" value="HAD-like_sf"/>
</dbReference>
<dbReference type="PRINTS" id="PR00943">
    <property type="entry name" value="CUATPASE"/>
</dbReference>
<dbReference type="PROSITE" id="PS00154">
    <property type="entry name" value="ATPASE_E1_E2"/>
    <property type="match status" value="1"/>
</dbReference>
<keyword evidence="6 23" id="KW-1003">Cell membrane</keyword>
<evidence type="ECO:0000256" key="9">
    <source>
        <dbReference type="ARBA" id="ARBA00022723"/>
    </source>
</evidence>
<dbReference type="SFLD" id="SFLDG00002">
    <property type="entry name" value="C1.7:_P-type_atpase_like"/>
    <property type="match status" value="1"/>
</dbReference>
<evidence type="ECO:0000256" key="14">
    <source>
        <dbReference type="ARBA" id="ARBA00022842"/>
    </source>
</evidence>
<dbReference type="InterPro" id="IPR001757">
    <property type="entry name" value="P_typ_ATPase"/>
</dbReference>
<dbReference type="InterPro" id="IPR018303">
    <property type="entry name" value="ATPase_P-typ_P_site"/>
</dbReference>
<dbReference type="SFLD" id="SFLDS00003">
    <property type="entry name" value="Haloacid_Dehalogenase"/>
    <property type="match status" value="1"/>
</dbReference>
<dbReference type="InterPro" id="IPR023214">
    <property type="entry name" value="HAD_sf"/>
</dbReference>
<evidence type="ECO:0000256" key="3">
    <source>
        <dbReference type="ARBA" id="ARBA00012517"/>
    </source>
</evidence>
<keyword evidence="5" id="KW-0813">Transport</keyword>
<dbReference type="NCBIfam" id="TIGR01512">
    <property type="entry name" value="ATPase-IB2_Cd"/>
    <property type="match status" value="1"/>
</dbReference>
<protein>
    <recommendedName>
        <fullName evidence="4">Copper-exporting P-type ATPase</fullName>
        <ecNumber evidence="3">7.2.2.8</ecNumber>
    </recommendedName>
    <alternativeName>
        <fullName evidence="20">Copper-exporting P-type ATPase A</fullName>
    </alternativeName>
    <alternativeName>
        <fullName evidence="21">Cu(+)-exporting ATPase</fullName>
    </alternativeName>
</protein>
<dbReference type="NCBIfam" id="TIGR01511">
    <property type="entry name" value="ATPase-IB1_Cu"/>
    <property type="match status" value="1"/>
</dbReference>
<keyword evidence="7" id="KW-0597">Phosphoprotein</keyword>
<dbReference type="SUPFAM" id="SSF81665">
    <property type="entry name" value="Calcium ATPase, transmembrane domain M"/>
    <property type="match status" value="1"/>
</dbReference>
<keyword evidence="15" id="KW-1278">Translocase</keyword>
<dbReference type="GO" id="GO:0005507">
    <property type="term" value="F:copper ion binding"/>
    <property type="evidence" value="ECO:0007669"/>
    <property type="project" value="TreeGrafter"/>
</dbReference>
<dbReference type="GO" id="GO:0060003">
    <property type="term" value="P:copper ion export"/>
    <property type="evidence" value="ECO:0007669"/>
    <property type="project" value="UniProtKB-ARBA"/>
</dbReference>
<dbReference type="PROSITE" id="PS01047">
    <property type="entry name" value="HMA_1"/>
    <property type="match status" value="1"/>
</dbReference>
<dbReference type="GO" id="GO:0005886">
    <property type="term" value="C:plasma membrane"/>
    <property type="evidence" value="ECO:0007669"/>
    <property type="project" value="UniProtKB-SubCell"/>
</dbReference>
<comment type="caution">
    <text evidence="25">The sequence shown here is derived from an EMBL/GenBank/DDBJ whole genome shotgun (WGS) entry which is preliminary data.</text>
</comment>
<evidence type="ECO:0000256" key="4">
    <source>
        <dbReference type="ARBA" id="ARBA00015102"/>
    </source>
</evidence>
<dbReference type="Gene3D" id="3.30.70.100">
    <property type="match status" value="1"/>
</dbReference>
<dbReference type="Gene3D" id="2.70.150.10">
    <property type="entry name" value="Calcium-transporting ATPase, cytoplasmic transduction domain A"/>
    <property type="match status" value="1"/>
</dbReference>
<keyword evidence="16 23" id="KW-1133">Transmembrane helix</keyword>
<evidence type="ECO:0000256" key="10">
    <source>
        <dbReference type="ARBA" id="ARBA00022737"/>
    </source>
</evidence>
<evidence type="ECO:0000256" key="12">
    <source>
        <dbReference type="ARBA" id="ARBA00022796"/>
    </source>
</evidence>
<dbReference type="GO" id="GO:0005524">
    <property type="term" value="F:ATP binding"/>
    <property type="evidence" value="ECO:0007669"/>
    <property type="project" value="UniProtKB-UniRule"/>
</dbReference>
<proteinExistence type="inferred from homology"/>
<dbReference type="PANTHER" id="PTHR43520:SF6">
    <property type="entry name" value="COPPER-EXPORTING P-TYPE ATPASE"/>
    <property type="match status" value="1"/>
</dbReference>
<keyword evidence="12" id="KW-0187">Copper transport</keyword>
<keyword evidence="26" id="KW-1185">Reference proteome</keyword>
<evidence type="ECO:0000256" key="19">
    <source>
        <dbReference type="ARBA" id="ARBA00023136"/>
    </source>
</evidence>
<dbReference type="Proteomes" id="UP000054877">
    <property type="component" value="Unassembled WGS sequence"/>
</dbReference>
<dbReference type="EC" id="7.2.2.8" evidence="3"/>
<keyword evidence="8 23" id="KW-0812">Transmembrane</keyword>
<dbReference type="Pfam" id="PF00122">
    <property type="entry name" value="E1-E2_ATPase"/>
    <property type="match status" value="1"/>
</dbReference>
<dbReference type="InterPro" id="IPR027256">
    <property type="entry name" value="P-typ_ATPase_IB"/>
</dbReference>
<evidence type="ECO:0000256" key="16">
    <source>
        <dbReference type="ARBA" id="ARBA00022989"/>
    </source>
</evidence>
<evidence type="ECO:0000256" key="2">
    <source>
        <dbReference type="ARBA" id="ARBA00006024"/>
    </source>
</evidence>
<feature type="transmembrane region" description="Helical" evidence="23">
    <location>
        <begin position="710"/>
        <end position="731"/>
    </location>
</feature>
<dbReference type="GO" id="GO:0016887">
    <property type="term" value="F:ATP hydrolysis activity"/>
    <property type="evidence" value="ECO:0007669"/>
    <property type="project" value="InterPro"/>
</dbReference>
<evidence type="ECO:0000256" key="8">
    <source>
        <dbReference type="ARBA" id="ARBA00022692"/>
    </source>
</evidence>
<dbReference type="GO" id="GO:0055070">
    <property type="term" value="P:copper ion homeostasis"/>
    <property type="evidence" value="ECO:0007669"/>
    <property type="project" value="TreeGrafter"/>
</dbReference>
<evidence type="ECO:0000313" key="26">
    <source>
        <dbReference type="Proteomes" id="UP000054877"/>
    </source>
</evidence>
<evidence type="ECO:0000256" key="23">
    <source>
        <dbReference type="RuleBase" id="RU362081"/>
    </source>
</evidence>
<dbReference type="AlphaFoldDB" id="A0A0W0YZE1"/>
<evidence type="ECO:0000256" key="21">
    <source>
        <dbReference type="ARBA" id="ARBA00033239"/>
    </source>
</evidence>
<dbReference type="InterPro" id="IPR044492">
    <property type="entry name" value="P_typ_ATPase_HD_dom"/>
</dbReference>
<sequence>MPKIIKLSLQNVSCASCVSSIENSLGSLPKVEAVSVNFSQKTVEVTGDASIEVIQSELEKLGYGAKIFDEESLFNGSEQEQERAYYKTLLKKFYTAGIAGMILLVGSLLDYFPGLATALGQVVWSGIGLVSLLIMIYSGGHLYHNAYRAFWSNHATMDTLIGLGTGAAWFFSMFVTLFPDVVPELARHVYFEAALIIIALVDLGAALEIRARGKTSLAIKRLIGLQAKTARVVKESEEVDIALEDVVVDDVVRVRPGEKIPVDGLIIEGSTSIDESMLTGEPLPKSKQVGDEVIGGTMNAAGSFLYKATRVGKDTALAQIINLVQQAQNTKPPIARLADIVSSFFVPAVMVISVLTALVWFNFGPLPVTGFMLVTAMTVLIIACPCALGLAAPISVIVGMGKAAEYGALIRNGEALQQSSNLSAIILDKTGTITHGKPELVKVISLGNLSEERLLQLSASIEKGSEHPLGAAIVNAARARNIGTLPVSEFEAIAGHGISAQIDNQKVWFGNDKLMLREKFDLSIAESEARELAGLGHTPMYFAVENKIEGIISVADLIKEDSKSAIERLQAQGIKVIMLTGDNAITANHVASQVGIDEVMAEVLPQDKSAKVKSLQEQGLLVGMVGDGINDAPALAQADVGFAIGSGTDVAIESAGITLMRSSLHGGVDAILISSATMGNIKQNLVGAFVYNTLGIPIAAGILYPFLGFFLNPMIAGAAMALSSVTVVSNANRLRFFKPKGGAL</sequence>
<evidence type="ECO:0000256" key="13">
    <source>
        <dbReference type="ARBA" id="ARBA00022840"/>
    </source>
</evidence>
<gene>
    <name evidence="25" type="primary">copA_2</name>
    <name evidence="25" type="ORF">Lspi_2053</name>
</gene>
<dbReference type="InterPro" id="IPR017969">
    <property type="entry name" value="Heavy-metal-associated_CS"/>
</dbReference>
<dbReference type="SUPFAM" id="SSF55008">
    <property type="entry name" value="HMA, heavy metal-associated domain"/>
    <property type="match status" value="1"/>
</dbReference>
<dbReference type="CDD" id="cd00371">
    <property type="entry name" value="HMA"/>
    <property type="match status" value="1"/>
</dbReference>
<dbReference type="NCBIfam" id="TIGR01525">
    <property type="entry name" value="ATPase-IB_hvy"/>
    <property type="match status" value="1"/>
</dbReference>
<organism evidence="25 26">
    <name type="scientific">Legionella spiritensis</name>
    <dbReference type="NCBI Taxonomy" id="452"/>
    <lineage>
        <taxon>Bacteria</taxon>
        <taxon>Pseudomonadati</taxon>
        <taxon>Pseudomonadota</taxon>
        <taxon>Gammaproteobacteria</taxon>
        <taxon>Legionellales</taxon>
        <taxon>Legionellaceae</taxon>
        <taxon>Legionella</taxon>
    </lineage>
</organism>
<evidence type="ECO:0000256" key="20">
    <source>
        <dbReference type="ARBA" id="ARBA00029719"/>
    </source>
</evidence>
<evidence type="ECO:0000256" key="7">
    <source>
        <dbReference type="ARBA" id="ARBA00022553"/>
    </source>
</evidence>
<dbReference type="InterPro" id="IPR006121">
    <property type="entry name" value="HMA_dom"/>
</dbReference>
<dbReference type="InterPro" id="IPR036163">
    <property type="entry name" value="HMA_dom_sf"/>
</dbReference>
<evidence type="ECO:0000256" key="18">
    <source>
        <dbReference type="ARBA" id="ARBA00023065"/>
    </source>
</evidence>
<dbReference type="SUPFAM" id="SSF56784">
    <property type="entry name" value="HAD-like"/>
    <property type="match status" value="1"/>
</dbReference>
<feature type="domain" description="HMA" evidence="24">
    <location>
        <begin position="3"/>
        <end position="66"/>
    </location>
</feature>
<dbReference type="Gene3D" id="3.40.1110.10">
    <property type="entry name" value="Calcium-transporting ATPase, cytoplasmic domain N"/>
    <property type="match status" value="1"/>
</dbReference>
<keyword evidence="11 23" id="KW-0547">Nucleotide-binding</keyword>
<feature type="transmembrane region" description="Helical" evidence="23">
    <location>
        <begin position="369"/>
        <end position="392"/>
    </location>
</feature>
<dbReference type="Pfam" id="PF00403">
    <property type="entry name" value="HMA"/>
    <property type="match status" value="1"/>
</dbReference>
<keyword evidence="19 23" id="KW-0472">Membrane</keyword>
<reference evidence="25 26" key="1">
    <citation type="submission" date="2015-11" db="EMBL/GenBank/DDBJ databases">
        <title>Genomic analysis of 38 Legionella species identifies large and diverse effector repertoires.</title>
        <authorList>
            <person name="Burstein D."/>
            <person name="Amaro F."/>
            <person name="Zusman T."/>
            <person name="Lifshitz Z."/>
            <person name="Cohen O."/>
            <person name="Gilbert J.A."/>
            <person name="Pupko T."/>
            <person name="Shuman H.A."/>
            <person name="Segal G."/>
        </authorList>
    </citation>
    <scope>NUCLEOTIDE SEQUENCE [LARGE SCALE GENOMIC DNA]</scope>
    <source>
        <strain evidence="25 26">Mt.St.Helens-9</strain>
    </source>
</reference>
<dbReference type="InterPro" id="IPR059000">
    <property type="entry name" value="ATPase_P-type_domA"/>
</dbReference>
<accession>A0A0W0YZE1</accession>
<feature type="transmembrane region" description="Helical" evidence="23">
    <location>
        <begin position="685"/>
        <end position="704"/>
    </location>
</feature>
<dbReference type="SFLD" id="SFLDF00027">
    <property type="entry name" value="p-type_atpase"/>
    <property type="match status" value="1"/>
</dbReference>
<dbReference type="RefSeq" id="WP_058483967.1">
    <property type="nucleotide sequence ID" value="NZ_CAAAII010000004.1"/>
</dbReference>
<keyword evidence="18" id="KW-0406">Ion transport</keyword>
<evidence type="ECO:0000256" key="17">
    <source>
        <dbReference type="ARBA" id="ARBA00023008"/>
    </source>
</evidence>
<dbReference type="PATRIC" id="fig|452.5.peg.2260"/>
<dbReference type="Pfam" id="PF00702">
    <property type="entry name" value="Hydrolase"/>
    <property type="match status" value="1"/>
</dbReference>
<feature type="transmembrane region" description="Helical" evidence="23">
    <location>
        <begin position="340"/>
        <end position="363"/>
    </location>
</feature>
<dbReference type="GO" id="GO:0043682">
    <property type="term" value="F:P-type divalent copper transporter activity"/>
    <property type="evidence" value="ECO:0007669"/>
    <property type="project" value="TreeGrafter"/>
</dbReference>
<dbReference type="PROSITE" id="PS50846">
    <property type="entry name" value="HMA_2"/>
    <property type="match status" value="1"/>
</dbReference>
<comment type="similarity">
    <text evidence="2 23">Belongs to the cation transport ATPase (P-type) (TC 3.A.3) family. Type IB subfamily.</text>
</comment>
<evidence type="ECO:0000256" key="11">
    <source>
        <dbReference type="ARBA" id="ARBA00022741"/>
    </source>
</evidence>
<dbReference type="OrthoDB" id="9814270at2"/>
<comment type="subcellular location">
    <subcellularLocation>
        <location evidence="1">Cell membrane</location>
        <topology evidence="1">Multi-pass membrane protein</topology>
    </subcellularLocation>
</comment>
<dbReference type="PRINTS" id="PR00119">
    <property type="entry name" value="CATATPASE"/>
</dbReference>
<dbReference type="Gene3D" id="3.40.50.1000">
    <property type="entry name" value="HAD superfamily/HAD-like"/>
    <property type="match status" value="1"/>
</dbReference>
<evidence type="ECO:0000256" key="22">
    <source>
        <dbReference type="ARBA" id="ARBA00049289"/>
    </source>
</evidence>
<keyword evidence="9 23" id="KW-0479">Metal-binding</keyword>